<dbReference type="PROSITE" id="PS51354">
    <property type="entry name" value="GLUTAREDOXIN_2"/>
    <property type="match status" value="1"/>
</dbReference>
<feature type="region of interest" description="Disordered" evidence="1">
    <location>
        <begin position="440"/>
        <end position="497"/>
    </location>
</feature>
<dbReference type="InterPro" id="IPR014025">
    <property type="entry name" value="Glutaredoxin_subgr"/>
</dbReference>
<dbReference type="GO" id="GO:0000324">
    <property type="term" value="C:fungal-type vacuole"/>
    <property type="evidence" value="ECO:0007669"/>
    <property type="project" value="TreeGrafter"/>
</dbReference>
<organism evidence="4 5">
    <name type="scientific">Papiliotrema laurentii</name>
    <name type="common">Cryptococcus laurentii</name>
    <dbReference type="NCBI Taxonomy" id="5418"/>
    <lineage>
        <taxon>Eukaryota</taxon>
        <taxon>Fungi</taxon>
        <taxon>Dikarya</taxon>
        <taxon>Basidiomycota</taxon>
        <taxon>Agaricomycotina</taxon>
        <taxon>Tremellomycetes</taxon>
        <taxon>Tremellales</taxon>
        <taxon>Rhynchogastremaceae</taxon>
        <taxon>Papiliotrema</taxon>
    </lineage>
</organism>
<keyword evidence="2" id="KW-1133">Transmembrane helix</keyword>
<dbReference type="GO" id="GO:0034599">
    <property type="term" value="P:cellular response to oxidative stress"/>
    <property type="evidence" value="ECO:0007669"/>
    <property type="project" value="TreeGrafter"/>
</dbReference>
<proteinExistence type="predicted"/>
<feature type="domain" description="Glutaredoxin" evidence="3">
    <location>
        <begin position="240"/>
        <end position="300"/>
    </location>
</feature>
<dbReference type="SUPFAM" id="SSF52833">
    <property type="entry name" value="Thioredoxin-like"/>
    <property type="match status" value="1"/>
</dbReference>
<accession>A0AAD9FS21</accession>
<evidence type="ECO:0000313" key="5">
    <source>
        <dbReference type="Proteomes" id="UP001182556"/>
    </source>
</evidence>
<dbReference type="GO" id="GO:0015038">
    <property type="term" value="F:glutathione disulfide oxidoreductase activity"/>
    <property type="evidence" value="ECO:0007669"/>
    <property type="project" value="TreeGrafter"/>
</dbReference>
<feature type="compositionally biased region" description="Basic residues" evidence="1">
    <location>
        <begin position="487"/>
        <end position="497"/>
    </location>
</feature>
<keyword evidence="2" id="KW-0472">Membrane</keyword>
<dbReference type="GO" id="GO:0005796">
    <property type="term" value="C:Golgi lumen"/>
    <property type="evidence" value="ECO:0007669"/>
    <property type="project" value="TreeGrafter"/>
</dbReference>
<keyword evidence="2" id="KW-0812">Transmembrane</keyword>
<feature type="region of interest" description="Disordered" evidence="1">
    <location>
        <begin position="26"/>
        <end position="46"/>
    </location>
</feature>
<reference evidence="4" key="1">
    <citation type="submission" date="2023-02" db="EMBL/GenBank/DDBJ databases">
        <title>Identification and recombinant expression of a fungal hydrolase from Papiliotrema laurentii that hydrolyzes apple cutin and clears colloidal polyester polyurethane.</title>
        <authorList>
            <consortium name="DOE Joint Genome Institute"/>
            <person name="Roman V.A."/>
            <person name="Bojanowski C."/>
            <person name="Crable B.R."/>
            <person name="Wagner D.N."/>
            <person name="Hung C.S."/>
            <person name="Nadeau L.J."/>
            <person name="Schratz L."/>
            <person name="Haridas S."/>
            <person name="Pangilinan J."/>
            <person name="Lipzen A."/>
            <person name="Na H."/>
            <person name="Yan M."/>
            <person name="Ng V."/>
            <person name="Grigoriev I.V."/>
            <person name="Spatafora J.W."/>
            <person name="Barlow D."/>
            <person name="Biffinger J."/>
            <person name="Kelley-Loughnane N."/>
            <person name="Varaljay V.A."/>
            <person name="Crookes-Goodson W.J."/>
        </authorList>
    </citation>
    <scope>NUCLEOTIDE SEQUENCE</scope>
    <source>
        <strain evidence="4">5307AH</strain>
    </source>
</reference>
<dbReference type="GO" id="GO:0005801">
    <property type="term" value="C:cis-Golgi network"/>
    <property type="evidence" value="ECO:0007669"/>
    <property type="project" value="TreeGrafter"/>
</dbReference>
<evidence type="ECO:0000259" key="3">
    <source>
        <dbReference type="Pfam" id="PF00462"/>
    </source>
</evidence>
<evidence type="ECO:0000256" key="1">
    <source>
        <dbReference type="SAM" id="MobiDB-lite"/>
    </source>
</evidence>
<dbReference type="Proteomes" id="UP001182556">
    <property type="component" value="Unassembled WGS sequence"/>
</dbReference>
<feature type="compositionally biased region" description="Basic and acidic residues" evidence="1">
    <location>
        <begin position="468"/>
        <end position="480"/>
    </location>
</feature>
<dbReference type="CDD" id="cd03419">
    <property type="entry name" value="GRX_GRXh_1_2_like"/>
    <property type="match status" value="1"/>
</dbReference>
<evidence type="ECO:0000313" key="4">
    <source>
        <dbReference type="EMBL" id="KAK1925157.1"/>
    </source>
</evidence>
<dbReference type="AlphaFoldDB" id="A0AAD9FS21"/>
<comment type="caution">
    <text evidence="4">The sequence shown here is derived from an EMBL/GenBank/DDBJ whole genome shotgun (WGS) entry which is preliminary data.</text>
</comment>
<dbReference type="InterPro" id="IPR002109">
    <property type="entry name" value="Glutaredoxin"/>
</dbReference>
<dbReference type="Gene3D" id="3.40.30.10">
    <property type="entry name" value="Glutaredoxin"/>
    <property type="match status" value="1"/>
</dbReference>
<dbReference type="Pfam" id="PF00462">
    <property type="entry name" value="Glutaredoxin"/>
    <property type="match status" value="1"/>
</dbReference>
<gene>
    <name evidence="4" type="ORF">DB88DRAFT_253378</name>
</gene>
<protein>
    <recommendedName>
        <fullName evidence="3">Glutaredoxin domain-containing protein</fullName>
    </recommendedName>
</protein>
<feature type="transmembrane region" description="Helical" evidence="2">
    <location>
        <begin position="64"/>
        <end position="82"/>
    </location>
</feature>
<keyword evidence="5" id="KW-1185">Reference proteome</keyword>
<dbReference type="InterPro" id="IPR036249">
    <property type="entry name" value="Thioredoxin-like_sf"/>
</dbReference>
<evidence type="ECO:0000256" key="2">
    <source>
        <dbReference type="SAM" id="Phobius"/>
    </source>
</evidence>
<dbReference type="EMBL" id="JAODAN010000004">
    <property type="protein sequence ID" value="KAK1925157.1"/>
    <property type="molecule type" value="Genomic_DNA"/>
</dbReference>
<sequence length="497" mass="55112">MTGTILSIPLSSARINMAIFKHSSDSSPILPLSRTHPTASPGRPFRSTTRRLSYHLKNRAGRHAYALSIGIAVALMFLYLTFTQSSSGSVLPYSSRSTNNDKLHFYNRDKKVAEPKVEYNGVSLLIEDEDELIAEDGLWVDTYIEPEHTPEEIDHEAIEREERRQDVLKHDRIYSLSALVYFLAEGGIFPHDFKVPSADALEKLGGRGFEKLLNQADRGEDGDLIFSPGWRDYASRQYRIVVFSKTYCPFSKRAKNILSKYMLTPGPFIIELDRRSDMDKLQTLLHRLTSRRTVPNILFDFESIGGADELQMLDGEGGLHKRFDQMGVLPGFKRRFSPARFNDFAPAAAAARPDRVPAQLPDNEAAEQEPRIVADALEGNAPALHVQGAGRVVQGVVVPAGSGEQDDNEEWEKDEAYLDRLMAKVGGGADVDKLAAEVRVEEVQEAEDSTDETAHDGSPAARGNAGRLAEKVQLEARQPDRGNANGKGRRGRGRVVG</sequence>
<dbReference type="PRINTS" id="PR00160">
    <property type="entry name" value="GLUTAREDOXIN"/>
</dbReference>
<name>A0AAD9FS21_PAPLA</name>
<dbReference type="PANTHER" id="PTHR45694">
    <property type="entry name" value="GLUTAREDOXIN 2"/>
    <property type="match status" value="1"/>
</dbReference>
<dbReference type="PANTHER" id="PTHR45694:SF5">
    <property type="entry name" value="GLUTAREDOXIN 2"/>
    <property type="match status" value="1"/>
</dbReference>